<dbReference type="Pfam" id="PF17404">
    <property type="entry name" value="Nrap_D3"/>
    <property type="match status" value="1"/>
</dbReference>
<sequence length="609" mass="68430">MDEALRNAREGLICLRRPGYYRRCTNAWLCYFSYLRPPYRHSRFTILMVQNLKRKRNEAQRTGDEDTDGLEFEDDMIDNGAGSSPKYEGSEGVSSMDEDDGKGSNKPPTGEELRAIKDASDLFKSSSFKLQIDALPPNVRPKTSKVPPLERFLFELYAILQEIPSETRTGKSLSNHLAKSTLLGARRTMSASSRRTLLWKCPIEGLPRSRFFHKRSFYLATIATAIQKSKSGPKVDLSYESLQGDPRLTKLVLTTKNDDSPTDFTKLNAKAALEFLAKHNFKTDAVFVKSPEGHRFPPEEYKEHQDAVAYVPLGSLELLRYDALITLELLNHTSFSRDPFNSVFLKDSRDLSTRFDVILRSGAPLLLWIALLILRSQVNLVSAKPRSNPVHSTIDLGSPSNALLVSISGLIRRGLGDRSRAVALLHPSSLPRPVSQAHPSSPDTVFIGLIHNPQHTFRLVDHGPAADKQDQSVLDKFRALWGDKSELRRFKYGRIVQSVVWKVTTADERPHVPSMIVRHLLKWHFGLEENAVETWQTSYDSLLRLPPSISREYISSGVSTGFKGALTAFDNLVKQIKKLDDELPLSLLNVSPISEALRCKSVFSPVPLP</sequence>
<dbReference type="HOGENOM" id="CLU_448361_0_0_1"/>
<accession>A0A067S2Q2</accession>
<feature type="domain" description="Nrap protein" evidence="4">
    <location>
        <begin position="384"/>
        <end position="525"/>
    </location>
</feature>
<keyword evidence="1" id="KW-0698">rRNA processing</keyword>
<keyword evidence="7" id="KW-1185">Reference proteome</keyword>
<feature type="region of interest" description="Disordered" evidence="2">
    <location>
        <begin position="55"/>
        <end position="111"/>
    </location>
</feature>
<feature type="compositionally biased region" description="Acidic residues" evidence="2">
    <location>
        <begin position="65"/>
        <end position="77"/>
    </location>
</feature>
<dbReference type="InterPro" id="IPR035368">
    <property type="entry name" value="Nrap_D3"/>
</dbReference>
<feature type="domain" description="Nrap protein" evidence="3">
    <location>
        <begin position="209"/>
        <end position="276"/>
    </location>
</feature>
<dbReference type="GO" id="GO:0034456">
    <property type="term" value="C:UTP-C complex"/>
    <property type="evidence" value="ECO:0007669"/>
    <property type="project" value="TreeGrafter"/>
</dbReference>
<dbReference type="EMBL" id="KL142526">
    <property type="protein sequence ID" value="KDR65095.1"/>
    <property type="molecule type" value="Genomic_DNA"/>
</dbReference>
<comment type="similarity">
    <text evidence="1">Belongs to the NRAP family.</text>
</comment>
<dbReference type="OrthoDB" id="10251401at2759"/>
<dbReference type="Proteomes" id="UP000027222">
    <property type="component" value="Unassembled WGS sequence"/>
</dbReference>
<evidence type="ECO:0000313" key="6">
    <source>
        <dbReference type="EMBL" id="KDR65095.1"/>
    </source>
</evidence>
<dbReference type="STRING" id="685588.A0A067S2Q2"/>
<organism evidence="6 7">
    <name type="scientific">Galerina marginata (strain CBS 339.88)</name>
    <dbReference type="NCBI Taxonomy" id="685588"/>
    <lineage>
        <taxon>Eukaryota</taxon>
        <taxon>Fungi</taxon>
        <taxon>Dikarya</taxon>
        <taxon>Basidiomycota</taxon>
        <taxon>Agaricomycotina</taxon>
        <taxon>Agaricomycetes</taxon>
        <taxon>Agaricomycetidae</taxon>
        <taxon>Agaricales</taxon>
        <taxon>Agaricineae</taxon>
        <taxon>Strophariaceae</taxon>
        <taxon>Galerina</taxon>
    </lineage>
</organism>
<evidence type="ECO:0000256" key="1">
    <source>
        <dbReference type="RuleBase" id="RU364032"/>
    </source>
</evidence>
<dbReference type="PANTHER" id="PTHR17972:SF0">
    <property type="entry name" value="NUCLEOLAR PROTEIN 6"/>
    <property type="match status" value="1"/>
</dbReference>
<evidence type="ECO:0000259" key="4">
    <source>
        <dbReference type="Pfam" id="PF17404"/>
    </source>
</evidence>
<dbReference type="InterPro" id="IPR035082">
    <property type="entry name" value="Nrap_D1"/>
</dbReference>
<dbReference type="GO" id="GO:0006364">
    <property type="term" value="P:rRNA processing"/>
    <property type="evidence" value="ECO:0007669"/>
    <property type="project" value="UniProtKB-KW"/>
</dbReference>
<keyword evidence="1" id="KW-0690">Ribosome biogenesis</keyword>
<dbReference type="Pfam" id="PF17405">
    <property type="entry name" value="Nrap_D4"/>
    <property type="match status" value="1"/>
</dbReference>
<dbReference type="GO" id="GO:0032040">
    <property type="term" value="C:small-subunit processome"/>
    <property type="evidence" value="ECO:0007669"/>
    <property type="project" value="TreeGrafter"/>
</dbReference>
<proteinExistence type="inferred from homology"/>
<keyword evidence="1" id="KW-0539">Nucleus</keyword>
<dbReference type="Pfam" id="PF03813">
    <property type="entry name" value="Nrap"/>
    <property type="match status" value="1"/>
</dbReference>
<dbReference type="GO" id="GO:0003723">
    <property type="term" value="F:RNA binding"/>
    <property type="evidence" value="ECO:0007669"/>
    <property type="project" value="UniProtKB-KW"/>
</dbReference>
<keyword evidence="1" id="KW-0694">RNA-binding</keyword>
<protein>
    <recommendedName>
        <fullName evidence="1">U3 small nucleolar RNA-associated protein 22</fullName>
    </recommendedName>
</protein>
<keyword evidence="1" id="KW-0687">Ribonucleoprotein</keyword>
<gene>
    <name evidence="6" type="ORF">GALMADRAFT_148991</name>
</gene>
<dbReference type="GO" id="GO:0006409">
    <property type="term" value="P:tRNA export from nucleus"/>
    <property type="evidence" value="ECO:0007669"/>
    <property type="project" value="TreeGrafter"/>
</dbReference>
<dbReference type="PANTHER" id="PTHR17972">
    <property type="entry name" value="NUCLEOLAR RNA-ASSOCIATED PROTEIN"/>
    <property type="match status" value="1"/>
</dbReference>
<evidence type="ECO:0000259" key="5">
    <source>
        <dbReference type="Pfam" id="PF17405"/>
    </source>
</evidence>
<dbReference type="AlphaFoldDB" id="A0A067S2Q2"/>
<evidence type="ECO:0000259" key="3">
    <source>
        <dbReference type="Pfam" id="PF03813"/>
    </source>
</evidence>
<evidence type="ECO:0000313" key="7">
    <source>
        <dbReference type="Proteomes" id="UP000027222"/>
    </source>
</evidence>
<dbReference type="InterPro" id="IPR005554">
    <property type="entry name" value="NOL6/Upt22"/>
</dbReference>
<reference evidence="7" key="1">
    <citation type="journal article" date="2014" name="Proc. Natl. Acad. Sci. U.S.A.">
        <title>Extensive sampling of basidiomycete genomes demonstrates inadequacy of the white-rot/brown-rot paradigm for wood decay fungi.</title>
        <authorList>
            <person name="Riley R."/>
            <person name="Salamov A.A."/>
            <person name="Brown D.W."/>
            <person name="Nagy L.G."/>
            <person name="Floudas D."/>
            <person name="Held B.W."/>
            <person name="Levasseur A."/>
            <person name="Lombard V."/>
            <person name="Morin E."/>
            <person name="Otillar R."/>
            <person name="Lindquist E.A."/>
            <person name="Sun H."/>
            <person name="LaButti K.M."/>
            <person name="Schmutz J."/>
            <person name="Jabbour D."/>
            <person name="Luo H."/>
            <person name="Baker S.E."/>
            <person name="Pisabarro A.G."/>
            <person name="Walton J.D."/>
            <person name="Blanchette R.A."/>
            <person name="Henrissat B."/>
            <person name="Martin F."/>
            <person name="Cullen D."/>
            <person name="Hibbett D.S."/>
            <person name="Grigoriev I.V."/>
        </authorList>
    </citation>
    <scope>NUCLEOTIDE SEQUENCE [LARGE SCALE GENOMIC DNA]</scope>
    <source>
        <strain evidence="7">CBS 339.88</strain>
    </source>
</reference>
<name>A0A067S2Q2_GALM3</name>
<dbReference type="GO" id="GO:0032545">
    <property type="term" value="C:CURI complex"/>
    <property type="evidence" value="ECO:0007669"/>
    <property type="project" value="TreeGrafter"/>
</dbReference>
<evidence type="ECO:0000256" key="2">
    <source>
        <dbReference type="SAM" id="MobiDB-lite"/>
    </source>
</evidence>
<comment type="subcellular location">
    <subcellularLocation>
        <location evidence="1">Nucleus</location>
        <location evidence="1">Nucleolus</location>
    </subcellularLocation>
</comment>
<feature type="domain" description="Nrap protein" evidence="5">
    <location>
        <begin position="540"/>
        <end position="607"/>
    </location>
</feature>
<dbReference type="Gene3D" id="1.10.1410.10">
    <property type="match status" value="1"/>
</dbReference>
<dbReference type="InterPro" id="IPR035369">
    <property type="entry name" value="Nrap_D4"/>
</dbReference>